<name>A0ABD0LBX6_9CAEN</name>
<evidence type="ECO:0000313" key="2">
    <source>
        <dbReference type="Proteomes" id="UP001519460"/>
    </source>
</evidence>
<organism evidence="1 2">
    <name type="scientific">Batillaria attramentaria</name>
    <dbReference type="NCBI Taxonomy" id="370345"/>
    <lineage>
        <taxon>Eukaryota</taxon>
        <taxon>Metazoa</taxon>
        <taxon>Spiralia</taxon>
        <taxon>Lophotrochozoa</taxon>
        <taxon>Mollusca</taxon>
        <taxon>Gastropoda</taxon>
        <taxon>Caenogastropoda</taxon>
        <taxon>Sorbeoconcha</taxon>
        <taxon>Cerithioidea</taxon>
        <taxon>Batillariidae</taxon>
        <taxon>Batillaria</taxon>
    </lineage>
</organism>
<dbReference type="EMBL" id="JACVVK020000063">
    <property type="protein sequence ID" value="KAK7496913.1"/>
    <property type="molecule type" value="Genomic_DNA"/>
</dbReference>
<protein>
    <submittedName>
        <fullName evidence="1">Uncharacterized protein</fullName>
    </submittedName>
</protein>
<dbReference type="Proteomes" id="UP001519460">
    <property type="component" value="Unassembled WGS sequence"/>
</dbReference>
<sequence>MTSDESALQVPSSVSFTDVRLWSVSVDFSFLENGKPYVTELNRVKTVTVLSCVCVCGGRGGGVHNSHKSVSTFRSSPSGRCDIRGVTLVNEPFVFRVYVLCGTQSKSLSVCVELFFSVWDTQTGESSH</sequence>
<comment type="caution">
    <text evidence="1">The sequence shown here is derived from an EMBL/GenBank/DDBJ whole genome shotgun (WGS) entry which is preliminary data.</text>
</comment>
<gene>
    <name evidence="1" type="ORF">BaRGS_00011893</name>
</gene>
<accession>A0ABD0LBX6</accession>
<keyword evidence="2" id="KW-1185">Reference proteome</keyword>
<proteinExistence type="predicted"/>
<reference evidence="1 2" key="1">
    <citation type="journal article" date="2023" name="Sci. Data">
        <title>Genome assembly of the Korean intertidal mud-creeper Batillaria attramentaria.</title>
        <authorList>
            <person name="Patra A.K."/>
            <person name="Ho P.T."/>
            <person name="Jun S."/>
            <person name="Lee S.J."/>
            <person name="Kim Y."/>
            <person name="Won Y.J."/>
        </authorList>
    </citation>
    <scope>NUCLEOTIDE SEQUENCE [LARGE SCALE GENOMIC DNA]</scope>
    <source>
        <strain evidence="1">Wonlab-2016</strain>
    </source>
</reference>
<dbReference type="AlphaFoldDB" id="A0ABD0LBX6"/>
<evidence type="ECO:0000313" key="1">
    <source>
        <dbReference type="EMBL" id="KAK7496913.1"/>
    </source>
</evidence>